<gene>
    <name evidence="7" type="ORF">K469DRAFT_684605</name>
</gene>
<dbReference type="PANTHER" id="PTHR48182:SF2">
    <property type="entry name" value="PROTEIN SERAC1"/>
    <property type="match status" value="1"/>
</dbReference>
<keyword evidence="4" id="KW-0256">Endoplasmic reticulum</keyword>
<keyword evidence="6" id="KW-0472">Membrane</keyword>
<sequence length="340" mass="38738">MAARKKGPVFCVTGLPASQSDDELAMLLKAAINDNLAEDELLKLTVNMAIVPFCYDNKEIVALVEFRGGVPAFLFTQLYMLKPDLLITANIIAITGLDGHVYGLWRGKGNLGRMWLRDFLSKDLPYCRTMIYRYNSKLSSHGIDTIMDYGRELIEELKKVRNTDKCLVKAVQISEDDYPTIASLHKATYGMLLFGIPHKGLLVDDIQRMLAGQDSHPRNVLLEQIRSKSDLLVFQLADFKNLIRDRKIISFYETGQTRQLEFDNKSRRWKRTGNFVTAVGVDSALLQLPDSTEEKIPLGLDHLIIVKFDTKNERGYTSARDKLLQFERDAPHVVEARFYM</sequence>
<dbReference type="GO" id="GO:0005739">
    <property type="term" value="C:mitochondrion"/>
    <property type="evidence" value="ECO:0007669"/>
    <property type="project" value="UniProtKB-SubCell"/>
</dbReference>
<accession>A0A6A6EEK7</accession>
<evidence type="ECO:0000256" key="2">
    <source>
        <dbReference type="ARBA" id="ARBA00004240"/>
    </source>
</evidence>
<protein>
    <submittedName>
        <fullName evidence="7">Uncharacterized protein</fullName>
    </submittedName>
</protein>
<organism evidence="7 8">
    <name type="scientific">Zopfia rhizophila CBS 207.26</name>
    <dbReference type="NCBI Taxonomy" id="1314779"/>
    <lineage>
        <taxon>Eukaryota</taxon>
        <taxon>Fungi</taxon>
        <taxon>Dikarya</taxon>
        <taxon>Ascomycota</taxon>
        <taxon>Pezizomycotina</taxon>
        <taxon>Dothideomycetes</taxon>
        <taxon>Dothideomycetes incertae sedis</taxon>
        <taxon>Zopfiaceae</taxon>
        <taxon>Zopfia</taxon>
    </lineage>
</organism>
<dbReference type="GO" id="GO:0016020">
    <property type="term" value="C:membrane"/>
    <property type="evidence" value="ECO:0007669"/>
    <property type="project" value="UniProtKB-SubCell"/>
</dbReference>
<dbReference type="PANTHER" id="PTHR48182">
    <property type="entry name" value="PROTEIN SERAC1"/>
    <property type="match status" value="1"/>
</dbReference>
<dbReference type="Proteomes" id="UP000800200">
    <property type="component" value="Unassembled WGS sequence"/>
</dbReference>
<evidence type="ECO:0000313" key="7">
    <source>
        <dbReference type="EMBL" id="KAF2188580.1"/>
    </source>
</evidence>
<dbReference type="InterPro" id="IPR052374">
    <property type="entry name" value="SERAC1"/>
</dbReference>
<comment type="subcellular location">
    <subcellularLocation>
        <location evidence="2">Endoplasmic reticulum</location>
    </subcellularLocation>
    <subcellularLocation>
        <location evidence="3">Membrane</location>
    </subcellularLocation>
    <subcellularLocation>
        <location evidence="1">Mitochondrion</location>
    </subcellularLocation>
</comment>
<dbReference type="AlphaFoldDB" id="A0A6A6EEK7"/>
<evidence type="ECO:0000313" key="8">
    <source>
        <dbReference type="Proteomes" id="UP000800200"/>
    </source>
</evidence>
<evidence type="ECO:0000256" key="1">
    <source>
        <dbReference type="ARBA" id="ARBA00004173"/>
    </source>
</evidence>
<dbReference type="GO" id="GO:0005783">
    <property type="term" value="C:endoplasmic reticulum"/>
    <property type="evidence" value="ECO:0007669"/>
    <property type="project" value="UniProtKB-SubCell"/>
</dbReference>
<evidence type="ECO:0000256" key="6">
    <source>
        <dbReference type="ARBA" id="ARBA00023136"/>
    </source>
</evidence>
<proteinExistence type="predicted"/>
<reference evidence="7" key="1">
    <citation type="journal article" date="2020" name="Stud. Mycol.">
        <title>101 Dothideomycetes genomes: a test case for predicting lifestyles and emergence of pathogens.</title>
        <authorList>
            <person name="Haridas S."/>
            <person name="Albert R."/>
            <person name="Binder M."/>
            <person name="Bloem J."/>
            <person name="Labutti K."/>
            <person name="Salamov A."/>
            <person name="Andreopoulos B."/>
            <person name="Baker S."/>
            <person name="Barry K."/>
            <person name="Bills G."/>
            <person name="Bluhm B."/>
            <person name="Cannon C."/>
            <person name="Castanera R."/>
            <person name="Culley D."/>
            <person name="Daum C."/>
            <person name="Ezra D."/>
            <person name="Gonzalez J."/>
            <person name="Henrissat B."/>
            <person name="Kuo A."/>
            <person name="Liang C."/>
            <person name="Lipzen A."/>
            <person name="Lutzoni F."/>
            <person name="Magnuson J."/>
            <person name="Mondo S."/>
            <person name="Nolan M."/>
            <person name="Ohm R."/>
            <person name="Pangilinan J."/>
            <person name="Park H.-J."/>
            <person name="Ramirez L."/>
            <person name="Alfaro M."/>
            <person name="Sun H."/>
            <person name="Tritt A."/>
            <person name="Yoshinaga Y."/>
            <person name="Zwiers L.-H."/>
            <person name="Turgeon B."/>
            <person name="Goodwin S."/>
            <person name="Spatafora J."/>
            <person name="Crous P."/>
            <person name="Grigoriev I."/>
        </authorList>
    </citation>
    <scope>NUCLEOTIDE SEQUENCE</scope>
    <source>
        <strain evidence="7">CBS 207.26</strain>
    </source>
</reference>
<name>A0A6A6EEK7_9PEZI</name>
<evidence type="ECO:0000256" key="4">
    <source>
        <dbReference type="ARBA" id="ARBA00022824"/>
    </source>
</evidence>
<evidence type="ECO:0000256" key="3">
    <source>
        <dbReference type="ARBA" id="ARBA00004370"/>
    </source>
</evidence>
<keyword evidence="8" id="KW-1185">Reference proteome</keyword>
<dbReference type="OrthoDB" id="3782109at2759"/>
<keyword evidence="5" id="KW-0496">Mitochondrion</keyword>
<evidence type="ECO:0000256" key="5">
    <source>
        <dbReference type="ARBA" id="ARBA00023128"/>
    </source>
</evidence>
<dbReference type="EMBL" id="ML994623">
    <property type="protein sequence ID" value="KAF2188580.1"/>
    <property type="molecule type" value="Genomic_DNA"/>
</dbReference>